<dbReference type="EMBL" id="JSZA02000202">
    <property type="protein sequence ID" value="KHD10843.1"/>
    <property type="molecule type" value="Genomic_DNA"/>
</dbReference>
<dbReference type="Pfam" id="PF11992">
    <property type="entry name" value="TgpA_N"/>
    <property type="match status" value="1"/>
</dbReference>
<keyword evidence="4" id="KW-1185">Reference proteome</keyword>
<feature type="transmembrane region" description="Helical" evidence="1">
    <location>
        <begin position="543"/>
        <end position="567"/>
    </location>
</feature>
<accession>A0A0A6P8F8</accession>
<dbReference type="SMART" id="SM00460">
    <property type="entry name" value="TGc"/>
    <property type="match status" value="1"/>
</dbReference>
<organism evidence="3 4">
    <name type="scientific">Candidatus Thiomargarita nelsonii</name>
    <dbReference type="NCBI Taxonomy" id="1003181"/>
    <lineage>
        <taxon>Bacteria</taxon>
        <taxon>Pseudomonadati</taxon>
        <taxon>Pseudomonadota</taxon>
        <taxon>Gammaproteobacteria</taxon>
        <taxon>Thiotrichales</taxon>
        <taxon>Thiotrichaceae</taxon>
        <taxon>Thiomargarita</taxon>
    </lineage>
</organism>
<sequence length="648" mass="75095">MATTQTQPQPLFPRLDTLLWLMATLILVVLPLMSRMVIWSPPLFLALLLWRYQITQKKWHLPPFWLLFIIMLVVLLGLFLTYGIRFGRDASITFLVLLCGLKLLEMKNRREFLIVCFLSYFLIITNFLYSQSIPTALYMSLVMLVATATLISLNDEKKSLSTRQRLRLSSILLMQALPVMLVLFFLFPRVAGPFWKLPIDSRTGITGLSDRMSIGDVNQLTLSDEVAFRVKGKLPPPELRYWRGPVLWWTNGREWKSGFQQDQIVNQLNIHPSGEHFDYTITLEPHYEQWLFALDLPVQAPTEGAMTADYQILAKRPVRERMRYQVRSYTHYRADFITKRQYRLALQLPQGKHPRARALAAQWRQEESHPEAVVKRALQYFNEQAFVYTYTPDLLLNDPIDEFLFETRNGFCEHYAAAFTVLMRAAGIPARIVTGYLGGNFNPIGNYLIVRQRDAHAWSEIWLPDKGWIRIDPTNAVAPIRVEQGIESALPMTFNSPLDLNILQQLANRWDAINNGWNQWILGYGPAQQREFLSRLGLKNIDWAGMTIALIIIITTLLLGYAAWMFFPQKLVRDPAQKIYLRFCQKLARQGLHRHPSEGPITYATRVSAARPDLAVPVQKIIELYVQSRYRSQFETVGELRKAVLYFR</sequence>
<dbReference type="Gene3D" id="3.10.620.30">
    <property type="match status" value="1"/>
</dbReference>
<dbReference type="PANTHER" id="PTHR42736">
    <property type="entry name" value="PROTEIN-GLUTAMINE GAMMA-GLUTAMYLTRANSFERASE"/>
    <property type="match status" value="1"/>
</dbReference>
<comment type="caution">
    <text evidence="3">The sequence shown here is derived from an EMBL/GenBank/DDBJ whole genome shotgun (WGS) entry which is preliminary data.</text>
</comment>
<protein>
    <recommendedName>
        <fullName evidence="2">Transglutaminase-like domain-containing protein</fullName>
    </recommendedName>
</protein>
<proteinExistence type="predicted"/>
<dbReference type="InterPro" id="IPR038765">
    <property type="entry name" value="Papain-like_cys_pep_sf"/>
</dbReference>
<evidence type="ECO:0000259" key="2">
    <source>
        <dbReference type="SMART" id="SM00460"/>
    </source>
</evidence>
<reference evidence="3 4" key="1">
    <citation type="journal article" date="2016" name="Front. Microbiol.">
        <title>Single-Cell (Meta-)Genomics of a Dimorphic Candidatus Thiomargarita nelsonii Reveals Genomic Plasticity.</title>
        <authorList>
            <person name="Flood B.E."/>
            <person name="Fliss P."/>
            <person name="Jones D.S."/>
            <person name="Dick G.J."/>
            <person name="Jain S."/>
            <person name="Kaster A.K."/>
            <person name="Winkel M."/>
            <person name="Mussmann M."/>
            <person name="Bailey J."/>
        </authorList>
    </citation>
    <scope>NUCLEOTIDE SEQUENCE [LARGE SCALE GENOMIC DNA]</scope>
    <source>
        <strain evidence="3">Hydrate Ridge</strain>
    </source>
</reference>
<dbReference type="InterPro" id="IPR002931">
    <property type="entry name" value="Transglutaminase-like"/>
</dbReference>
<dbReference type="InterPro" id="IPR052901">
    <property type="entry name" value="Bact_TGase-like"/>
</dbReference>
<name>A0A0A6P8F8_9GAMM</name>
<feature type="transmembrane region" description="Helical" evidence="1">
    <location>
        <begin position="20"/>
        <end position="52"/>
    </location>
</feature>
<dbReference type="SUPFAM" id="SSF54001">
    <property type="entry name" value="Cysteine proteinases"/>
    <property type="match status" value="1"/>
</dbReference>
<dbReference type="InterPro" id="IPR025403">
    <property type="entry name" value="TgpA-like_C"/>
</dbReference>
<feature type="transmembrane region" description="Helical" evidence="1">
    <location>
        <begin position="135"/>
        <end position="154"/>
    </location>
</feature>
<feature type="domain" description="Transglutaminase-like" evidence="2">
    <location>
        <begin position="404"/>
        <end position="475"/>
    </location>
</feature>
<dbReference type="Pfam" id="PF01841">
    <property type="entry name" value="Transglut_core"/>
    <property type="match status" value="1"/>
</dbReference>
<dbReference type="Proteomes" id="UP000030428">
    <property type="component" value="Unassembled WGS sequence"/>
</dbReference>
<keyword evidence="1" id="KW-1133">Transmembrane helix</keyword>
<gene>
    <name evidence="3" type="ORF">PN36_29370</name>
</gene>
<feature type="transmembrane region" description="Helical" evidence="1">
    <location>
        <begin position="112"/>
        <end position="129"/>
    </location>
</feature>
<evidence type="ECO:0000313" key="4">
    <source>
        <dbReference type="Proteomes" id="UP000030428"/>
    </source>
</evidence>
<dbReference type="Pfam" id="PF13559">
    <property type="entry name" value="DUF4129"/>
    <property type="match status" value="1"/>
</dbReference>
<dbReference type="InterPro" id="IPR021878">
    <property type="entry name" value="TgpA_N"/>
</dbReference>
<keyword evidence="1" id="KW-0812">Transmembrane</keyword>
<dbReference type="AlphaFoldDB" id="A0A0A6P8F8"/>
<dbReference type="PANTHER" id="PTHR42736:SF1">
    <property type="entry name" value="PROTEIN-GLUTAMINE GAMMA-GLUTAMYLTRANSFERASE"/>
    <property type="match status" value="1"/>
</dbReference>
<feature type="transmembrane region" description="Helical" evidence="1">
    <location>
        <begin position="64"/>
        <end position="84"/>
    </location>
</feature>
<evidence type="ECO:0000313" key="3">
    <source>
        <dbReference type="EMBL" id="KHD10843.1"/>
    </source>
</evidence>
<feature type="transmembrane region" description="Helical" evidence="1">
    <location>
        <begin position="166"/>
        <end position="187"/>
    </location>
</feature>
<keyword evidence="1" id="KW-0472">Membrane</keyword>
<evidence type="ECO:0000256" key="1">
    <source>
        <dbReference type="SAM" id="Phobius"/>
    </source>
</evidence>